<reference evidence="1" key="1">
    <citation type="submission" date="2021-12" db="EMBL/GenBank/DDBJ databases">
        <title>Discovery of the Pendulisporaceae a myxobacterial family with distinct sporulation behavior and unique specialized metabolism.</title>
        <authorList>
            <person name="Garcia R."/>
            <person name="Popoff A."/>
            <person name="Bader C.D."/>
            <person name="Loehr J."/>
            <person name="Walesch S."/>
            <person name="Walt C."/>
            <person name="Boldt J."/>
            <person name="Bunk B."/>
            <person name="Haeckl F.J.F.P.J."/>
            <person name="Gunesch A.P."/>
            <person name="Birkelbach J."/>
            <person name="Nuebel U."/>
            <person name="Pietschmann T."/>
            <person name="Bach T."/>
            <person name="Mueller R."/>
        </authorList>
    </citation>
    <scope>NUCLEOTIDE SEQUENCE</scope>
    <source>
        <strain evidence="1">MSr11367</strain>
    </source>
</reference>
<name>A0ABZ2LDD2_9BACT</name>
<dbReference type="RefSeq" id="WP_394838622.1">
    <property type="nucleotide sequence ID" value="NZ_CP089929.1"/>
</dbReference>
<gene>
    <name evidence="1" type="ORF">LVJ94_17140</name>
</gene>
<dbReference type="EMBL" id="CP089983">
    <property type="protein sequence ID" value="WXB08947.1"/>
    <property type="molecule type" value="Genomic_DNA"/>
</dbReference>
<evidence type="ECO:0000313" key="2">
    <source>
        <dbReference type="Proteomes" id="UP001374803"/>
    </source>
</evidence>
<dbReference type="Proteomes" id="UP001374803">
    <property type="component" value="Chromosome"/>
</dbReference>
<evidence type="ECO:0000313" key="1">
    <source>
        <dbReference type="EMBL" id="WXB08947.1"/>
    </source>
</evidence>
<sequence length="125" mass="13909">MEPEKRTWPPSFGGSPIGKDRVVAAEIGELLERERLCESVAATDSMMQALYPNGIAPEHMADAFGILRILDQMVRIAQRKSTSGESPWRLVASYAILAAVRHEPGFAVSLVDELQARLRYKREKA</sequence>
<keyword evidence="2" id="KW-1185">Reference proteome</keyword>
<protein>
    <submittedName>
        <fullName evidence="1">Uncharacterized protein</fullName>
    </submittedName>
</protein>
<accession>A0ABZ2LDD2</accession>
<proteinExistence type="predicted"/>
<organism evidence="1 2">
    <name type="scientific">Pendulispora rubella</name>
    <dbReference type="NCBI Taxonomy" id="2741070"/>
    <lineage>
        <taxon>Bacteria</taxon>
        <taxon>Pseudomonadati</taxon>
        <taxon>Myxococcota</taxon>
        <taxon>Myxococcia</taxon>
        <taxon>Myxococcales</taxon>
        <taxon>Sorangiineae</taxon>
        <taxon>Pendulisporaceae</taxon>
        <taxon>Pendulispora</taxon>
    </lineage>
</organism>